<dbReference type="Proteomes" id="UP000580839">
    <property type="component" value="Unassembled WGS sequence"/>
</dbReference>
<evidence type="ECO:0008006" key="4">
    <source>
        <dbReference type="Google" id="ProtNLM"/>
    </source>
</evidence>
<dbReference type="EMBL" id="JABFRW010000010">
    <property type="protein sequence ID" value="NOT32726.1"/>
    <property type="molecule type" value="Genomic_DNA"/>
</dbReference>
<dbReference type="AlphaFoldDB" id="A0A849SEA5"/>
<accession>A0A849SEA5</accession>
<dbReference type="PROSITE" id="PS51257">
    <property type="entry name" value="PROKAR_LIPOPROTEIN"/>
    <property type="match status" value="1"/>
</dbReference>
<gene>
    <name evidence="2" type="ORF">HOP12_01005</name>
</gene>
<proteinExistence type="predicted"/>
<feature type="chain" id="PRO_5032537697" description="Lipoprotein" evidence="1">
    <location>
        <begin position="23"/>
        <end position="146"/>
    </location>
</feature>
<feature type="signal peptide" evidence="1">
    <location>
        <begin position="1"/>
        <end position="22"/>
    </location>
</feature>
<dbReference type="Pfam" id="PF06291">
    <property type="entry name" value="Lambda_Bor"/>
    <property type="match status" value="1"/>
</dbReference>
<dbReference type="InterPro" id="IPR010438">
    <property type="entry name" value="Lambda_Bor"/>
</dbReference>
<evidence type="ECO:0000313" key="2">
    <source>
        <dbReference type="EMBL" id="NOT32726.1"/>
    </source>
</evidence>
<comment type="caution">
    <text evidence="2">The sequence shown here is derived from an EMBL/GenBank/DDBJ whole genome shotgun (WGS) entry which is preliminary data.</text>
</comment>
<sequence>MRRLMMAVLMFAFAMTMSGCYAARVETGLTPSTQVIKKDWAACWVFGLVPPPTLQMASYCPNGVAVVETQLSFLNMVVGNLTFGIFTPMTIRVTCAEKSTSSLVEPAFDFALQVNASDREIRETFNDAARMAMKTGRAVLVQLPSN</sequence>
<evidence type="ECO:0000313" key="3">
    <source>
        <dbReference type="Proteomes" id="UP000580839"/>
    </source>
</evidence>
<name>A0A849SEA5_UNCEI</name>
<keyword evidence="1" id="KW-0732">Signal</keyword>
<organism evidence="2 3">
    <name type="scientific">Eiseniibacteriota bacterium</name>
    <dbReference type="NCBI Taxonomy" id="2212470"/>
    <lineage>
        <taxon>Bacteria</taxon>
        <taxon>Candidatus Eiseniibacteriota</taxon>
    </lineage>
</organism>
<protein>
    <recommendedName>
        <fullName evidence="4">Lipoprotein</fullName>
    </recommendedName>
</protein>
<evidence type="ECO:0000256" key="1">
    <source>
        <dbReference type="SAM" id="SignalP"/>
    </source>
</evidence>
<reference evidence="2 3" key="1">
    <citation type="submission" date="2020-04" db="EMBL/GenBank/DDBJ databases">
        <title>Metagenomic profiling of ammonia- and methane-oxidizing microorganisms in a Dutch drinking water treatment plant.</title>
        <authorList>
            <person name="Poghosyan L."/>
            <person name="Leucker S."/>
        </authorList>
    </citation>
    <scope>NUCLEOTIDE SEQUENCE [LARGE SCALE GENOMIC DNA]</scope>
    <source>
        <strain evidence="2">S-RSF-IL-03</strain>
    </source>
</reference>